<evidence type="ECO:0000256" key="3">
    <source>
        <dbReference type="ARBA" id="ARBA00022614"/>
    </source>
</evidence>
<evidence type="ECO:0000256" key="13">
    <source>
        <dbReference type="PROSITE-ProRule" id="PRU10141"/>
    </source>
</evidence>
<dbReference type="SMART" id="SM00365">
    <property type="entry name" value="LRR_SD22"/>
    <property type="match status" value="4"/>
</dbReference>
<keyword evidence="7 13" id="KW-0547">Nucleotide-binding</keyword>
<dbReference type="Gramene" id="Psat07G0634300-T1">
    <property type="protein sequence ID" value="KAI5391490.1"/>
    <property type="gene ID" value="KIW84_076343"/>
</dbReference>
<dbReference type="PROSITE" id="PS50011">
    <property type="entry name" value="PROTEIN_KINASE_DOM"/>
    <property type="match status" value="1"/>
</dbReference>
<dbReference type="InterPro" id="IPR017441">
    <property type="entry name" value="Protein_kinase_ATP_BS"/>
</dbReference>
<dbReference type="FunFam" id="3.30.200.20:FF:000295">
    <property type="entry name" value="probable LRR receptor-like serine/threonine-protein kinase IRK"/>
    <property type="match status" value="1"/>
</dbReference>
<dbReference type="GO" id="GO:0016020">
    <property type="term" value="C:membrane"/>
    <property type="evidence" value="ECO:0007669"/>
    <property type="project" value="UniProtKB-SubCell"/>
</dbReference>
<dbReference type="InterPro" id="IPR013210">
    <property type="entry name" value="LRR_N_plant-typ"/>
</dbReference>
<gene>
    <name evidence="16" type="ORF">KIW84_076343</name>
</gene>
<comment type="similarity">
    <text evidence="2">Belongs to the RLP family.</text>
</comment>
<dbReference type="Proteomes" id="UP001058974">
    <property type="component" value="Chromosome 7"/>
</dbReference>
<dbReference type="Pfam" id="PF00560">
    <property type="entry name" value="LRR_1"/>
    <property type="match status" value="5"/>
</dbReference>
<dbReference type="InterPro" id="IPR001611">
    <property type="entry name" value="Leu-rich_rpt"/>
</dbReference>
<dbReference type="SUPFAM" id="SSF52058">
    <property type="entry name" value="L domain-like"/>
    <property type="match status" value="2"/>
</dbReference>
<dbReference type="Gene3D" id="3.30.200.20">
    <property type="entry name" value="Phosphorylase Kinase, domain 1"/>
    <property type="match status" value="1"/>
</dbReference>
<dbReference type="InterPro" id="IPR050647">
    <property type="entry name" value="Plant_LRR-RLKs"/>
</dbReference>
<comment type="subcellular location">
    <subcellularLocation>
        <location evidence="1">Membrane</location>
        <topology evidence="1">Single-pass type I membrane protein</topology>
    </subcellularLocation>
</comment>
<dbReference type="Pfam" id="PF08263">
    <property type="entry name" value="LRRNT_2"/>
    <property type="match status" value="1"/>
</dbReference>
<evidence type="ECO:0000256" key="5">
    <source>
        <dbReference type="ARBA" id="ARBA00022729"/>
    </source>
</evidence>
<protein>
    <recommendedName>
        <fullName evidence="15">Protein kinase domain-containing protein</fullName>
    </recommendedName>
</protein>
<keyword evidence="12" id="KW-0325">Glycoprotein</keyword>
<dbReference type="SMART" id="SM00369">
    <property type="entry name" value="LRR_TYP"/>
    <property type="match status" value="6"/>
</dbReference>
<dbReference type="SUPFAM" id="SSF56112">
    <property type="entry name" value="Protein kinase-like (PK-like)"/>
    <property type="match status" value="1"/>
</dbReference>
<dbReference type="InterPro" id="IPR032675">
    <property type="entry name" value="LRR_dom_sf"/>
</dbReference>
<evidence type="ECO:0000256" key="8">
    <source>
        <dbReference type="ARBA" id="ARBA00022840"/>
    </source>
</evidence>
<evidence type="ECO:0000256" key="12">
    <source>
        <dbReference type="ARBA" id="ARBA00023180"/>
    </source>
</evidence>
<dbReference type="FunFam" id="1.10.510.10:FF:000267">
    <property type="entry name" value="probable LRR receptor-like serine/threonine-protein kinase IRK"/>
    <property type="match status" value="1"/>
</dbReference>
<keyword evidence="11" id="KW-0675">Receptor</keyword>
<sequence>MLSYIIHINLTMQDKFIIFSLFLVLFCPFQVISLYQPFNEDMLGLIVFKSGLEDPKNKLSSWNEDDYSPCNWEGVKCDPSTNRVSSLVLDGFSLSGHIGKSLMKLQFLQILSLSRNNFTGKINHDLLVTLWNLKVVDLSENSLSGAIPDELFRQCWSLRVLSFAKNNLSGKIPESLSSCYSLASLNFSSNQLNGELHSGMWFLKELQSLDLSNNFLKGEIPEGVQNLYDLRELRLGRNFFTGRIPENIGNCLLLKMIDFGDNLLTDEIPESIQRLTSCTLLNLQVNFLNGSIPHWIGELNNLEILDLSSNRFSGSIPSGIGGLRSLQVLNLSTNNIFGSIPVSIKELKSLYVLDLSDNKLNGSIPLEIEGAISLLELKLQRNLLGGRIPVQIAKCSALKSLNLAHNNLIGSIPTSIANLTNLQYADLSWNKLSGTLPKKLTNLTHLSSFNVSYNHLQGELPIGGFFNTITPSFVHGNPLLCGSVVNHSCDRSYHPKPIVLNPNSNYSNSRTSLQNHHHKIMLSISVFIAIGAAVSIVVGVVAVTILNIHVRASVSHSGYPFGLSGGEDNSFSPEKDPKCGKFVMLNGDIVEFPNEVNNLLKEGNEIGRGGFGVVYCVVLRDQNFIAIKKLIGSSLTKSQEDFEREVQKLGNIKHQNLVALEGYYWNSSFQLIIYEYFSRGSLHKLLHDDDQRKIVFSWRARFKVILGIAKGLAYLHQMNIIHYNLKSTNVFIDTRDEPKIGDFGLVNLLPILDHCVLSSKIQSALGYTAPEFACRTVNITEKCDVYGFGILVLEIVSGKRPVEYMEDDVVVLCDMVRSSLEDEKVEQCIDEKLVGYFSPEEAIPMIKLGLVCASQVPSSRPDMADVVNILETIQCSSEGQQEEIQ</sequence>
<evidence type="ECO:0000256" key="10">
    <source>
        <dbReference type="ARBA" id="ARBA00023136"/>
    </source>
</evidence>
<dbReference type="FunFam" id="3.80.10.10:FF:001690">
    <property type="entry name" value="Leucine-rich repeat receptor-like protein kinase PXC2"/>
    <property type="match status" value="1"/>
</dbReference>
<keyword evidence="3" id="KW-0433">Leucine-rich repeat</keyword>
<evidence type="ECO:0000259" key="15">
    <source>
        <dbReference type="PROSITE" id="PS50011"/>
    </source>
</evidence>
<dbReference type="GO" id="GO:0005524">
    <property type="term" value="F:ATP binding"/>
    <property type="evidence" value="ECO:0007669"/>
    <property type="project" value="UniProtKB-UniRule"/>
</dbReference>
<dbReference type="InterPro" id="IPR000719">
    <property type="entry name" value="Prot_kinase_dom"/>
</dbReference>
<dbReference type="InterPro" id="IPR003591">
    <property type="entry name" value="Leu-rich_rpt_typical-subtyp"/>
</dbReference>
<evidence type="ECO:0000256" key="11">
    <source>
        <dbReference type="ARBA" id="ARBA00023170"/>
    </source>
</evidence>
<evidence type="ECO:0000313" key="17">
    <source>
        <dbReference type="Proteomes" id="UP001058974"/>
    </source>
</evidence>
<dbReference type="FunFam" id="3.80.10.10:FF:000413">
    <property type="entry name" value="Inactive leucine-rich repeat receptor-like protein kinase"/>
    <property type="match status" value="1"/>
</dbReference>
<keyword evidence="8 13" id="KW-0067">ATP-binding</keyword>
<dbReference type="EMBL" id="JAMSHJ010000007">
    <property type="protein sequence ID" value="KAI5391490.1"/>
    <property type="molecule type" value="Genomic_DNA"/>
</dbReference>
<keyword evidence="6" id="KW-0677">Repeat</keyword>
<evidence type="ECO:0000256" key="6">
    <source>
        <dbReference type="ARBA" id="ARBA00022737"/>
    </source>
</evidence>
<name>A0A9D5A3B1_PEA</name>
<dbReference type="GO" id="GO:0033612">
    <property type="term" value="F:receptor serine/threonine kinase binding"/>
    <property type="evidence" value="ECO:0007669"/>
    <property type="project" value="TreeGrafter"/>
</dbReference>
<keyword evidence="9 14" id="KW-1133">Transmembrane helix</keyword>
<evidence type="ECO:0000256" key="7">
    <source>
        <dbReference type="ARBA" id="ARBA00022741"/>
    </source>
</evidence>
<dbReference type="AlphaFoldDB" id="A0A9D5A3B1"/>
<keyword evidence="17" id="KW-1185">Reference proteome</keyword>
<dbReference type="PANTHER" id="PTHR48056:SF82">
    <property type="entry name" value="LRR RECEPTOR-LIKE SERINE_THREONINE-PROTEIN KINASE IRK-RELATED"/>
    <property type="match status" value="1"/>
</dbReference>
<evidence type="ECO:0000256" key="1">
    <source>
        <dbReference type="ARBA" id="ARBA00004479"/>
    </source>
</evidence>
<evidence type="ECO:0000256" key="14">
    <source>
        <dbReference type="SAM" id="Phobius"/>
    </source>
</evidence>
<evidence type="ECO:0000313" key="16">
    <source>
        <dbReference type="EMBL" id="KAI5391490.1"/>
    </source>
</evidence>
<organism evidence="16 17">
    <name type="scientific">Pisum sativum</name>
    <name type="common">Garden pea</name>
    <name type="synonym">Lathyrus oleraceus</name>
    <dbReference type="NCBI Taxonomy" id="3888"/>
    <lineage>
        <taxon>Eukaryota</taxon>
        <taxon>Viridiplantae</taxon>
        <taxon>Streptophyta</taxon>
        <taxon>Embryophyta</taxon>
        <taxon>Tracheophyta</taxon>
        <taxon>Spermatophyta</taxon>
        <taxon>Magnoliopsida</taxon>
        <taxon>eudicotyledons</taxon>
        <taxon>Gunneridae</taxon>
        <taxon>Pentapetalae</taxon>
        <taxon>rosids</taxon>
        <taxon>fabids</taxon>
        <taxon>Fabales</taxon>
        <taxon>Fabaceae</taxon>
        <taxon>Papilionoideae</taxon>
        <taxon>50 kb inversion clade</taxon>
        <taxon>NPAAA clade</taxon>
        <taxon>Hologalegina</taxon>
        <taxon>IRL clade</taxon>
        <taxon>Fabeae</taxon>
        <taxon>Lathyrus</taxon>
    </lineage>
</organism>
<keyword evidence="5" id="KW-0732">Signal</keyword>
<dbReference type="PROSITE" id="PS00107">
    <property type="entry name" value="PROTEIN_KINASE_ATP"/>
    <property type="match status" value="1"/>
</dbReference>
<evidence type="ECO:0000256" key="9">
    <source>
        <dbReference type="ARBA" id="ARBA00022989"/>
    </source>
</evidence>
<dbReference type="OrthoDB" id="676979at2759"/>
<reference evidence="16 17" key="1">
    <citation type="journal article" date="2022" name="Nat. Genet.">
        <title>Improved pea reference genome and pan-genome highlight genomic features and evolutionary characteristics.</title>
        <authorList>
            <person name="Yang T."/>
            <person name="Liu R."/>
            <person name="Luo Y."/>
            <person name="Hu S."/>
            <person name="Wang D."/>
            <person name="Wang C."/>
            <person name="Pandey M.K."/>
            <person name="Ge S."/>
            <person name="Xu Q."/>
            <person name="Li N."/>
            <person name="Li G."/>
            <person name="Huang Y."/>
            <person name="Saxena R.K."/>
            <person name="Ji Y."/>
            <person name="Li M."/>
            <person name="Yan X."/>
            <person name="He Y."/>
            <person name="Liu Y."/>
            <person name="Wang X."/>
            <person name="Xiang C."/>
            <person name="Varshney R.K."/>
            <person name="Ding H."/>
            <person name="Gao S."/>
            <person name="Zong X."/>
        </authorList>
    </citation>
    <scope>NUCLEOTIDE SEQUENCE [LARGE SCALE GENOMIC DNA]</scope>
    <source>
        <strain evidence="16 17">cv. Zhongwan 6</strain>
    </source>
</reference>
<dbReference type="Gene3D" id="1.10.510.10">
    <property type="entry name" value="Transferase(Phosphotransferase) domain 1"/>
    <property type="match status" value="1"/>
</dbReference>
<keyword evidence="4 14" id="KW-0812">Transmembrane</keyword>
<feature type="transmembrane region" description="Helical" evidence="14">
    <location>
        <begin position="520"/>
        <end position="546"/>
    </location>
</feature>
<dbReference type="Gene3D" id="3.80.10.10">
    <property type="entry name" value="Ribonuclease Inhibitor"/>
    <property type="match status" value="2"/>
</dbReference>
<proteinExistence type="inferred from homology"/>
<keyword evidence="10 14" id="KW-0472">Membrane</keyword>
<feature type="binding site" evidence="13">
    <location>
        <position position="629"/>
    </location>
    <ligand>
        <name>ATP</name>
        <dbReference type="ChEBI" id="CHEBI:30616"/>
    </ligand>
</feature>
<dbReference type="GO" id="GO:0004672">
    <property type="term" value="F:protein kinase activity"/>
    <property type="evidence" value="ECO:0007669"/>
    <property type="project" value="InterPro"/>
</dbReference>
<dbReference type="PANTHER" id="PTHR48056">
    <property type="entry name" value="LRR RECEPTOR-LIKE SERINE/THREONINE-PROTEIN KINASE-RELATED"/>
    <property type="match status" value="1"/>
</dbReference>
<evidence type="ECO:0000256" key="2">
    <source>
        <dbReference type="ARBA" id="ARBA00009592"/>
    </source>
</evidence>
<dbReference type="FunFam" id="3.80.10.10:FF:000275">
    <property type="entry name" value="Leucine-rich repeat receptor-like protein kinase"/>
    <property type="match status" value="1"/>
</dbReference>
<accession>A0A9D5A3B1</accession>
<dbReference type="PRINTS" id="PR00019">
    <property type="entry name" value="LEURICHRPT"/>
</dbReference>
<dbReference type="Pfam" id="PF13855">
    <property type="entry name" value="LRR_8"/>
    <property type="match status" value="2"/>
</dbReference>
<feature type="transmembrane region" description="Helical" evidence="14">
    <location>
        <begin position="16"/>
        <end position="35"/>
    </location>
</feature>
<comment type="caution">
    <text evidence="16">The sequence shown here is derived from an EMBL/GenBank/DDBJ whole genome shotgun (WGS) entry which is preliminary data.</text>
</comment>
<feature type="domain" description="Protein kinase" evidence="15">
    <location>
        <begin position="600"/>
        <end position="873"/>
    </location>
</feature>
<dbReference type="InterPro" id="IPR011009">
    <property type="entry name" value="Kinase-like_dom_sf"/>
</dbReference>
<evidence type="ECO:0000256" key="4">
    <source>
        <dbReference type="ARBA" id="ARBA00022692"/>
    </source>
</evidence>
<dbReference type="Pfam" id="PF00069">
    <property type="entry name" value="Pkinase"/>
    <property type="match status" value="1"/>
</dbReference>